<evidence type="ECO:0000313" key="6">
    <source>
        <dbReference type="Proteomes" id="UP001154282"/>
    </source>
</evidence>
<dbReference type="Pfam" id="PF14214">
    <property type="entry name" value="Helitron_like_N"/>
    <property type="match status" value="1"/>
</dbReference>
<accession>A0AAV0RNJ7</accession>
<dbReference type="InterPro" id="IPR027417">
    <property type="entry name" value="P-loop_NTPase"/>
</dbReference>
<comment type="caution">
    <text evidence="5">The sequence shown here is derived from an EMBL/GenBank/DDBJ whole genome shotgun (WGS) entry which is preliminary data.</text>
</comment>
<organism evidence="5 6">
    <name type="scientific">Linum tenue</name>
    <dbReference type="NCBI Taxonomy" id="586396"/>
    <lineage>
        <taxon>Eukaryota</taxon>
        <taxon>Viridiplantae</taxon>
        <taxon>Streptophyta</taxon>
        <taxon>Embryophyta</taxon>
        <taxon>Tracheophyta</taxon>
        <taxon>Spermatophyta</taxon>
        <taxon>Magnoliopsida</taxon>
        <taxon>eudicotyledons</taxon>
        <taxon>Gunneridae</taxon>
        <taxon>Pentapetalae</taxon>
        <taxon>rosids</taxon>
        <taxon>fabids</taxon>
        <taxon>Malpighiales</taxon>
        <taxon>Linaceae</taxon>
        <taxon>Linum</taxon>
    </lineage>
</organism>
<dbReference type="GO" id="GO:0000723">
    <property type="term" value="P:telomere maintenance"/>
    <property type="evidence" value="ECO:0007669"/>
    <property type="project" value="InterPro"/>
</dbReference>
<gene>
    <name evidence="5" type="ORF">LITE_LOCUS48862</name>
</gene>
<dbReference type="Proteomes" id="UP001154282">
    <property type="component" value="Unassembled WGS sequence"/>
</dbReference>
<comment type="cofactor">
    <cofactor evidence="1">
        <name>Mg(2+)</name>
        <dbReference type="ChEBI" id="CHEBI:18420"/>
    </cofactor>
</comment>
<dbReference type="GO" id="GO:0043139">
    <property type="term" value="F:5'-3' DNA helicase activity"/>
    <property type="evidence" value="ECO:0007669"/>
    <property type="project" value="UniProtKB-EC"/>
</dbReference>
<sequence length="1116" mass="126958">MLDENNELVRTFRRIRQDLQLSSTPNLRLRIFGIKSRNRQYDLPTSSDIAALIPGDFVADREDRDIIVDHRGEGVKRITSLNPKFEALHFPLLFPYGEDGFHPQISYNASFCPASMRRKFVTQKEYYAFRLQYRLNEGHTLVQSGKALQHYCVDAFSTIELNRLAFLRTHQKALRTEVYQGEKLGRIIMLSSYTGGPRYMQQLYHDAMATCQHYGNPDLFVTFTCNPMVVCRVFHMKLAILIDEFKRESYFGKTIATEIPDPNLDPEGYAAVVKFMIHGPCGVNNPTSPCMKDGKCSKYFPKEFCSETSFDKFGNVVYRRRKSGIQVHKGKAMLDNRYVVPYNWNLLVRAQAHINVEICHKGGLVKYLFKYITKGPDRRSNIQNVLQNPRAGRTHLTSWFELNRHDCNARKLTYAQIPNSFTWNEEYSEWTPRKRGFAIGRIAYVPPGSDDVFFLRLLLTKVRGATSFLNLRTIQGEVCSTYERVCQKLGLLSDSSEWIQVLQEIAASSMPHIIWTTFVSMLMFCEIPDPNALFESSWRLMSEDHVYSLRKQIHSKTFQPSDERLKNWVLHQLETLLRTYGTSLQQLHLPRPTDSEPDDGSNPLINEHLNFDDDQQRLLANTMVSKLNTKQLEAFTLIILSINNNLGTSFFLYGHGGTGKTFLYNAIIAKLKSLSRIAIAVASSGIAATLLPNGTTAHSRFKIPLHIDHASTCSIKKGTHLAELIRAASLIIWDEAPMTHRNAFESISRTFCDLMDIPLSGPKHKLFGGKTVVFGGDFRQTLPVISDSGREQTVDGSITRSSLWPFFKVLKLSRNMRLNDSQDNRNLVGCGMNFGEWILALGDGRLPTKSFMANTPSDWIEIPQILLIYAGKNPIESITNDIYDTFEEQHMSTDYLSGRAIVTPTNAVVTEVNDFMLHKIPGHCRCYYSSDSMQLDTEVPQLFAETYPTEFLNALQFNGVPDHEIRLKVHTPIMLLRNLSPPNGLCNGTRILITKLGENIIVGNIMGGSFDTEEVVIPRIVLNIEDKRWPFILKRRQFPVRLCYGMAINKSQGQTLDKVGVYLPKPVFSHGQLYVAASRVRSANGLRFLIENEEDIPANYTRNIVYSEAFTDIAPG</sequence>
<dbReference type="InterPro" id="IPR049163">
    <property type="entry name" value="Pif1-like_2B_dom"/>
</dbReference>
<dbReference type="PANTHER" id="PTHR10492">
    <property type="match status" value="1"/>
</dbReference>
<feature type="domain" description="DNA helicase Pif1-like 2B" evidence="4">
    <location>
        <begin position="950"/>
        <end position="996"/>
    </location>
</feature>
<keyword evidence="1" id="KW-0347">Helicase</keyword>
<comment type="similarity">
    <text evidence="1">Belongs to the helicase family.</text>
</comment>
<dbReference type="Pfam" id="PF05970">
    <property type="entry name" value="PIF1"/>
    <property type="match status" value="1"/>
</dbReference>
<dbReference type="InterPro" id="IPR010285">
    <property type="entry name" value="DNA_helicase_pif1-like_DEAD"/>
</dbReference>
<evidence type="ECO:0000259" key="4">
    <source>
        <dbReference type="Pfam" id="PF21530"/>
    </source>
</evidence>
<keyword evidence="6" id="KW-1185">Reference proteome</keyword>
<dbReference type="Gene3D" id="3.40.50.300">
    <property type="entry name" value="P-loop containing nucleotide triphosphate hydrolases"/>
    <property type="match status" value="1"/>
</dbReference>
<dbReference type="AlphaFoldDB" id="A0AAV0RNJ7"/>
<protein>
    <recommendedName>
        <fullName evidence="1">ATP-dependent DNA helicase</fullName>
        <ecNumber evidence="1">5.6.2.3</ecNumber>
    </recommendedName>
</protein>
<evidence type="ECO:0000256" key="1">
    <source>
        <dbReference type="RuleBase" id="RU363044"/>
    </source>
</evidence>
<feature type="domain" description="DNA helicase Pif1-like DEAD-box helicase" evidence="2">
    <location>
        <begin position="626"/>
        <end position="849"/>
    </location>
</feature>
<dbReference type="GO" id="GO:0005524">
    <property type="term" value="F:ATP binding"/>
    <property type="evidence" value="ECO:0007669"/>
    <property type="project" value="UniProtKB-KW"/>
</dbReference>
<reference evidence="5" key="1">
    <citation type="submission" date="2022-08" db="EMBL/GenBank/DDBJ databases">
        <authorList>
            <person name="Gutierrez-Valencia J."/>
        </authorList>
    </citation>
    <scope>NUCLEOTIDE SEQUENCE</scope>
</reference>
<keyword evidence="1" id="KW-0234">DNA repair</keyword>
<evidence type="ECO:0000259" key="3">
    <source>
        <dbReference type="Pfam" id="PF14214"/>
    </source>
</evidence>
<dbReference type="SUPFAM" id="SSF52540">
    <property type="entry name" value="P-loop containing nucleoside triphosphate hydrolases"/>
    <property type="match status" value="2"/>
</dbReference>
<feature type="domain" description="Helitron helicase-like" evidence="3">
    <location>
        <begin position="126"/>
        <end position="228"/>
    </location>
</feature>
<dbReference type="PANTHER" id="PTHR10492:SF57">
    <property type="entry name" value="ATP-DEPENDENT DNA HELICASE"/>
    <property type="match status" value="1"/>
</dbReference>
<name>A0AAV0RNJ7_9ROSI</name>
<dbReference type="EC" id="5.6.2.3" evidence="1"/>
<keyword evidence="1" id="KW-0233">DNA recombination</keyword>
<keyword evidence="1" id="KW-0378">Hydrolase</keyword>
<evidence type="ECO:0000313" key="5">
    <source>
        <dbReference type="EMBL" id="CAI0558666.1"/>
    </source>
</evidence>
<dbReference type="InterPro" id="IPR025476">
    <property type="entry name" value="Helitron_helicase-like"/>
</dbReference>
<proteinExistence type="inferred from homology"/>
<keyword evidence="1" id="KW-0067">ATP-binding</keyword>
<dbReference type="GO" id="GO:0006281">
    <property type="term" value="P:DNA repair"/>
    <property type="evidence" value="ECO:0007669"/>
    <property type="project" value="UniProtKB-KW"/>
</dbReference>
<dbReference type="GO" id="GO:0016787">
    <property type="term" value="F:hydrolase activity"/>
    <property type="evidence" value="ECO:0007669"/>
    <property type="project" value="UniProtKB-KW"/>
</dbReference>
<dbReference type="EMBL" id="CAMGYJ010000011">
    <property type="protein sequence ID" value="CAI0558666.1"/>
    <property type="molecule type" value="Genomic_DNA"/>
</dbReference>
<dbReference type="GO" id="GO:0006310">
    <property type="term" value="P:DNA recombination"/>
    <property type="evidence" value="ECO:0007669"/>
    <property type="project" value="UniProtKB-KW"/>
</dbReference>
<evidence type="ECO:0000259" key="2">
    <source>
        <dbReference type="Pfam" id="PF05970"/>
    </source>
</evidence>
<keyword evidence="1" id="KW-0547">Nucleotide-binding</keyword>
<dbReference type="Pfam" id="PF21530">
    <property type="entry name" value="Pif1_2B_dom"/>
    <property type="match status" value="1"/>
</dbReference>
<keyword evidence="1" id="KW-0227">DNA damage</keyword>
<comment type="catalytic activity">
    <reaction evidence="1">
        <text>ATP + H2O = ADP + phosphate + H(+)</text>
        <dbReference type="Rhea" id="RHEA:13065"/>
        <dbReference type="ChEBI" id="CHEBI:15377"/>
        <dbReference type="ChEBI" id="CHEBI:15378"/>
        <dbReference type="ChEBI" id="CHEBI:30616"/>
        <dbReference type="ChEBI" id="CHEBI:43474"/>
        <dbReference type="ChEBI" id="CHEBI:456216"/>
        <dbReference type="EC" id="5.6.2.3"/>
    </reaction>
</comment>